<organism evidence="1 2">
    <name type="scientific">Enterococcus rivorum</name>
    <dbReference type="NCBI Taxonomy" id="762845"/>
    <lineage>
        <taxon>Bacteria</taxon>
        <taxon>Bacillati</taxon>
        <taxon>Bacillota</taxon>
        <taxon>Bacilli</taxon>
        <taxon>Lactobacillales</taxon>
        <taxon>Enterococcaceae</taxon>
        <taxon>Enterococcus</taxon>
    </lineage>
</organism>
<protein>
    <submittedName>
        <fullName evidence="1">Uncharacterized protein</fullName>
    </submittedName>
</protein>
<dbReference type="RefSeq" id="WP_069697251.1">
    <property type="nucleotide sequence ID" value="NZ_JAGGMA010000010.1"/>
</dbReference>
<dbReference type="Pfam" id="PF13125">
    <property type="entry name" value="DUF3958"/>
    <property type="match status" value="1"/>
</dbReference>
<dbReference type="Proteomes" id="UP000095256">
    <property type="component" value="Unassembled WGS sequence"/>
</dbReference>
<evidence type="ECO:0000313" key="2">
    <source>
        <dbReference type="Proteomes" id="UP000095256"/>
    </source>
</evidence>
<accession>A0A1E5L0W0</accession>
<comment type="caution">
    <text evidence="1">The sequence shown here is derived from an EMBL/GenBank/DDBJ whole genome shotgun (WGS) entry which is preliminary data.</text>
</comment>
<dbReference type="EMBL" id="MIEK01000003">
    <property type="protein sequence ID" value="OEH83723.1"/>
    <property type="molecule type" value="Genomic_DNA"/>
</dbReference>
<dbReference type="AlphaFoldDB" id="A0A1E5L0W0"/>
<gene>
    <name evidence="1" type="ORF">BCR26_07820</name>
</gene>
<evidence type="ECO:0000313" key="1">
    <source>
        <dbReference type="EMBL" id="OEH83723.1"/>
    </source>
</evidence>
<keyword evidence="2" id="KW-1185">Reference proteome</keyword>
<reference evidence="1 2" key="1">
    <citation type="submission" date="2016-09" db="EMBL/GenBank/DDBJ databases">
        <authorList>
            <person name="Capua I."/>
            <person name="De Benedictis P."/>
            <person name="Joannis T."/>
            <person name="Lombin L.H."/>
            <person name="Cattoli G."/>
        </authorList>
    </citation>
    <scope>NUCLEOTIDE SEQUENCE [LARGE SCALE GENOMIC DNA]</scope>
    <source>
        <strain evidence="1 2">LMG 25899</strain>
    </source>
</reference>
<sequence length="122" mass="14524">MGEQVLRKKLLGIAEAQDENRQDIRLQEENIAQLDSIYTQQNQFFNELQGKWQEHELGSYLAEARDELNYCQQKSLELVTDEMEQFLYEKKNLVDQEEKATEELRFFLSAPSDKKEELKDVY</sequence>
<dbReference type="InterPro" id="IPR025014">
    <property type="entry name" value="DUF3958"/>
</dbReference>
<proteinExistence type="predicted"/>
<name>A0A1E5L0W0_9ENTE</name>
<dbReference type="STRING" id="762845.BCR26_07820"/>